<dbReference type="Proteomes" id="UP000027265">
    <property type="component" value="Unassembled WGS sequence"/>
</dbReference>
<dbReference type="GO" id="GO:0005829">
    <property type="term" value="C:cytosol"/>
    <property type="evidence" value="ECO:0007669"/>
    <property type="project" value="TreeGrafter"/>
</dbReference>
<dbReference type="HOGENOM" id="CLU_010086_2_1_1"/>
<dbReference type="GO" id="GO:0005634">
    <property type="term" value="C:nucleus"/>
    <property type="evidence" value="ECO:0007669"/>
    <property type="project" value="TreeGrafter"/>
</dbReference>
<dbReference type="EMBL" id="KL197783">
    <property type="protein sequence ID" value="KDQ49454.1"/>
    <property type="molecule type" value="Genomic_DNA"/>
</dbReference>
<evidence type="ECO:0008006" key="4">
    <source>
        <dbReference type="Google" id="ProtNLM"/>
    </source>
</evidence>
<dbReference type="PANTHER" id="PTHR31859:SF1">
    <property type="entry name" value="TETRATRICOPEPTIDE REPEAT PROTEIN 39C"/>
    <property type="match status" value="1"/>
</dbReference>
<dbReference type="Gene3D" id="1.25.40.10">
    <property type="entry name" value="Tetratricopeptide repeat domain"/>
    <property type="match status" value="1"/>
</dbReference>
<evidence type="ECO:0000313" key="2">
    <source>
        <dbReference type="EMBL" id="KDQ49454.1"/>
    </source>
</evidence>
<accession>A0A067P3Z9</accession>
<dbReference type="InterPro" id="IPR011990">
    <property type="entry name" value="TPR-like_helical_dom_sf"/>
</dbReference>
<evidence type="ECO:0000313" key="3">
    <source>
        <dbReference type="Proteomes" id="UP000027265"/>
    </source>
</evidence>
<dbReference type="InParanoid" id="A0A067P3Z9"/>
<dbReference type="OrthoDB" id="43460at2759"/>
<dbReference type="PANTHER" id="PTHR31859">
    <property type="entry name" value="TETRATRICOPEPTIDE REPEAT PROTEIN 39 FAMILY MEMBER"/>
    <property type="match status" value="1"/>
</dbReference>
<organism evidence="2 3">
    <name type="scientific">Jaapia argillacea MUCL 33604</name>
    <dbReference type="NCBI Taxonomy" id="933084"/>
    <lineage>
        <taxon>Eukaryota</taxon>
        <taxon>Fungi</taxon>
        <taxon>Dikarya</taxon>
        <taxon>Basidiomycota</taxon>
        <taxon>Agaricomycotina</taxon>
        <taxon>Agaricomycetes</taxon>
        <taxon>Agaricomycetidae</taxon>
        <taxon>Jaapiales</taxon>
        <taxon>Jaapiaceae</taxon>
        <taxon>Jaapia</taxon>
    </lineage>
</organism>
<dbReference type="InterPro" id="IPR019412">
    <property type="entry name" value="IML2/TPR_39"/>
</dbReference>
<name>A0A067P3Z9_9AGAM</name>
<proteinExistence type="predicted"/>
<gene>
    <name evidence="2" type="ORF">JAAARDRAFT_42869</name>
</gene>
<protein>
    <recommendedName>
        <fullName evidence="4">Tetratricopeptide repeat protein 39B</fullName>
    </recommendedName>
</protein>
<feature type="region of interest" description="Disordered" evidence="1">
    <location>
        <begin position="1"/>
        <end position="79"/>
    </location>
</feature>
<feature type="compositionally biased region" description="Low complexity" evidence="1">
    <location>
        <begin position="20"/>
        <end position="33"/>
    </location>
</feature>
<dbReference type="SUPFAM" id="SSF48452">
    <property type="entry name" value="TPR-like"/>
    <property type="match status" value="1"/>
</dbReference>
<dbReference type="Pfam" id="PF10300">
    <property type="entry name" value="Iml2-TPR_39"/>
    <property type="match status" value="1"/>
</dbReference>
<dbReference type="GO" id="GO:0005741">
    <property type="term" value="C:mitochondrial outer membrane"/>
    <property type="evidence" value="ECO:0007669"/>
    <property type="project" value="TreeGrafter"/>
</dbReference>
<evidence type="ECO:0000256" key="1">
    <source>
        <dbReference type="SAM" id="MobiDB-lite"/>
    </source>
</evidence>
<reference evidence="3" key="1">
    <citation type="journal article" date="2014" name="Proc. Natl. Acad. Sci. U.S.A.">
        <title>Extensive sampling of basidiomycete genomes demonstrates inadequacy of the white-rot/brown-rot paradigm for wood decay fungi.</title>
        <authorList>
            <person name="Riley R."/>
            <person name="Salamov A.A."/>
            <person name="Brown D.W."/>
            <person name="Nagy L.G."/>
            <person name="Floudas D."/>
            <person name="Held B.W."/>
            <person name="Levasseur A."/>
            <person name="Lombard V."/>
            <person name="Morin E."/>
            <person name="Otillar R."/>
            <person name="Lindquist E.A."/>
            <person name="Sun H."/>
            <person name="LaButti K.M."/>
            <person name="Schmutz J."/>
            <person name="Jabbour D."/>
            <person name="Luo H."/>
            <person name="Baker S.E."/>
            <person name="Pisabarro A.G."/>
            <person name="Walton J.D."/>
            <person name="Blanchette R.A."/>
            <person name="Henrissat B."/>
            <person name="Martin F."/>
            <person name="Cullen D."/>
            <person name="Hibbett D.S."/>
            <person name="Grigoriev I.V."/>
        </authorList>
    </citation>
    <scope>NUCLEOTIDE SEQUENCE [LARGE SCALE GENOMIC DNA]</scope>
    <source>
        <strain evidence="3">MUCL 33604</strain>
    </source>
</reference>
<keyword evidence="3" id="KW-1185">Reference proteome</keyword>
<sequence length="687" mass="76266">MNSEVTHVSLLTEGNNDGDSCISTSSASAGSVSPTMATTTISPSSTEATSVAGSGSSTPTASYDRSKAPPLPKQPYTPKDALNDLPALNFALHTFLKSHMLECEEYCNECDPKKERLYFATGYGLIQFVKGMMSFEDEDLLAAIGHAKHGNAIASQHRKRSASLTTRLAGLVVSSLQTSGVGWYKSMTVVERHAELVYAESLFEKALLGIVYSGDWLAFIKEALNMRTTINIYRQLGKYLEAVDAEAEARGEGPEDKSIDPHFRSGVYLGVGMSNLILSLMPGRLLTIVELFGYKGDRQIGLELLTKVGGWSKDSHEPAVDIEQEGIRRSICDMSLLIFHLVLSSFTFDGVDIEMAQKILDWNTKRYPNGVFFLFGAGRLNLCRSQPARAIEHYKKAMEAQDQYKNLHHISYWEIAISYLALWEVEKSLECWHVLMADATWSKACYTYGAAVCLLQNGWTVEAAKLFEKIPTLRQRIAGKSIPLEKFADRKARKFKSQSNRLILPALEFAYLFLGIAHAPREVITTKMLPLVEASLDGIRACEKDPTKYESGKGYYDDLCLAQFLEGVCLRYVAYPDPDAVIDPSEKVNLTLGDAEARSEAAFNAVLSNGTKIELDHYLVYFTHYELGRLLACKGDKEGARKHFELVLSGKPLEVQAAARKGKYSMESNLQMRTHAALDALEKNRRL</sequence>
<dbReference type="AlphaFoldDB" id="A0A067P3Z9"/>
<feature type="compositionally biased region" description="Polar residues" evidence="1">
    <location>
        <begin position="34"/>
        <end position="63"/>
    </location>
</feature>